<dbReference type="GeneID" id="95510137"/>
<dbReference type="PRINTS" id="PR01438">
    <property type="entry name" value="UNVRSLSTRESS"/>
</dbReference>
<dbReference type="PANTHER" id="PTHR46268">
    <property type="entry name" value="STRESS RESPONSE PROTEIN NHAX"/>
    <property type="match status" value="1"/>
</dbReference>
<accession>A0A1H4NS40</accession>
<dbReference type="InterPro" id="IPR006016">
    <property type="entry name" value="UspA"/>
</dbReference>
<dbReference type="InterPro" id="IPR014729">
    <property type="entry name" value="Rossmann-like_a/b/a_fold"/>
</dbReference>
<dbReference type="STRING" id="67331.SAMN04490357_0877"/>
<dbReference type="InterPro" id="IPR006015">
    <property type="entry name" value="Universal_stress_UspA"/>
</dbReference>
<protein>
    <submittedName>
        <fullName evidence="3">Nucleotide-binding universal stress protein, UspA family</fullName>
    </submittedName>
</protein>
<evidence type="ECO:0000256" key="1">
    <source>
        <dbReference type="ARBA" id="ARBA00008791"/>
    </source>
</evidence>
<comment type="similarity">
    <text evidence="1">Belongs to the universal stress protein A family.</text>
</comment>
<dbReference type="RefSeq" id="WP_074990742.1">
    <property type="nucleotide sequence ID" value="NZ_FNTD01000004.1"/>
</dbReference>
<dbReference type="Pfam" id="PF00582">
    <property type="entry name" value="Usp"/>
    <property type="match status" value="2"/>
</dbReference>
<evidence type="ECO:0000313" key="4">
    <source>
        <dbReference type="Proteomes" id="UP000182375"/>
    </source>
</evidence>
<feature type="domain" description="UspA" evidence="2">
    <location>
        <begin position="150"/>
        <end position="280"/>
    </location>
</feature>
<proteinExistence type="inferred from homology"/>
<reference evidence="3 4" key="1">
    <citation type="submission" date="2016-10" db="EMBL/GenBank/DDBJ databases">
        <authorList>
            <person name="de Groot N.N."/>
        </authorList>
    </citation>
    <scope>NUCLEOTIDE SEQUENCE [LARGE SCALE GENOMIC DNA]</scope>
    <source>
        <strain evidence="3 4">DSM 40306</strain>
    </source>
</reference>
<name>A0A1H4NS40_9ACTN</name>
<feature type="domain" description="UspA" evidence="2">
    <location>
        <begin position="5"/>
        <end position="139"/>
    </location>
</feature>
<dbReference type="AlphaFoldDB" id="A0A1H4NS40"/>
<gene>
    <name evidence="3" type="ORF">SAMN04490357_0877</name>
</gene>
<evidence type="ECO:0000259" key="2">
    <source>
        <dbReference type="Pfam" id="PF00582"/>
    </source>
</evidence>
<evidence type="ECO:0000313" key="3">
    <source>
        <dbReference type="EMBL" id="SEB98030.1"/>
    </source>
</evidence>
<sequence>MPLPLVVGVDGSEDGLVAVDWATDEAVRLGLPLRIVHASLWERYEDRLPSLGGERPAPRVMAEHIVASAAERAGRRAPDLEVDSAVLADDPVAALLAEGDNATAVVTGSRGRGGLKSLLLGSVALAVAGRACGPVIVVRGDRAGVEGTHDRVLLGVGEPGAAGTAAGFALREAAARRCVLDAVRAWRRPGAPAATERDDEEEAAAAIDELLGPAPAGHPGVRVSRTVLEGPPGKVLLHRSAAADLLVLGVRREHGRHGLQLGRVTHRLLHHALCPVAVVPQLP</sequence>
<dbReference type="SUPFAM" id="SSF52402">
    <property type="entry name" value="Adenine nucleotide alpha hydrolases-like"/>
    <property type="match status" value="2"/>
</dbReference>
<organism evidence="3 4">
    <name type="scientific">Streptomyces misionensis</name>
    <dbReference type="NCBI Taxonomy" id="67331"/>
    <lineage>
        <taxon>Bacteria</taxon>
        <taxon>Bacillati</taxon>
        <taxon>Actinomycetota</taxon>
        <taxon>Actinomycetes</taxon>
        <taxon>Kitasatosporales</taxon>
        <taxon>Streptomycetaceae</taxon>
        <taxon>Streptomyces</taxon>
    </lineage>
</organism>
<dbReference type="Proteomes" id="UP000182375">
    <property type="component" value="Unassembled WGS sequence"/>
</dbReference>
<dbReference type="PANTHER" id="PTHR46268:SF6">
    <property type="entry name" value="UNIVERSAL STRESS PROTEIN UP12"/>
    <property type="match status" value="1"/>
</dbReference>
<dbReference type="Gene3D" id="3.40.50.620">
    <property type="entry name" value="HUPs"/>
    <property type="match status" value="2"/>
</dbReference>
<dbReference type="EMBL" id="FNTD01000004">
    <property type="protein sequence ID" value="SEB98030.1"/>
    <property type="molecule type" value="Genomic_DNA"/>
</dbReference>